<gene>
    <name evidence="2" type="ORF">RQM65_07965</name>
</gene>
<evidence type="ECO:0000313" key="2">
    <source>
        <dbReference type="EMBL" id="MDT7828596.1"/>
    </source>
</evidence>
<protein>
    <submittedName>
        <fullName evidence="2">3-oxoacyl-ACP synthase</fullName>
    </submittedName>
</protein>
<feature type="compositionally biased region" description="Polar residues" evidence="1">
    <location>
        <begin position="77"/>
        <end position="95"/>
    </location>
</feature>
<evidence type="ECO:0000256" key="1">
    <source>
        <dbReference type="SAM" id="MobiDB-lite"/>
    </source>
</evidence>
<comment type="caution">
    <text evidence="2">The sequence shown here is derived from an EMBL/GenBank/DDBJ whole genome shotgun (WGS) entry which is preliminary data.</text>
</comment>
<organism evidence="2 3">
    <name type="scientific">Pricia mediterranea</name>
    <dbReference type="NCBI Taxonomy" id="3076079"/>
    <lineage>
        <taxon>Bacteria</taxon>
        <taxon>Pseudomonadati</taxon>
        <taxon>Bacteroidota</taxon>
        <taxon>Flavobacteriia</taxon>
        <taxon>Flavobacteriales</taxon>
        <taxon>Flavobacteriaceae</taxon>
        <taxon>Pricia</taxon>
    </lineage>
</organism>
<dbReference type="Proteomes" id="UP001250656">
    <property type="component" value="Unassembled WGS sequence"/>
</dbReference>
<feature type="region of interest" description="Disordered" evidence="1">
    <location>
        <begin position="76"/>
        <end position="107"/>
    </location>
</feature>
<sequence length="236" mass="26918">MLESKHYISSYCHIKANRISLNGNVLFEEAADDLVPFMKLAYRNFKTDYPKFFKMDRLSKLAFLAAEVLLLDRTPSARGQSQENSSHGNPFQNNPVHVDPSLENSSRKNQNTAIILSNRASSLDTDRKYQESIFDTDNFYPSPAVFVYTLPNICIGEISIRHKLRSENSFFIFDAFNPGFMKDYSESLLQTGKADQILCGWVDVDGDSYEAFLYLVSPTGERLHTEQQLIKLYATP</sequence>
<accession>A0ABU3L4C6</accession>
<dbReference type="EMBL" id="JAVTTP010000001">
    <property type="protein sequence ID" value="MDT7828596.1"/>
    <property type="molecule type" value="Genomic_DNA"/>
</dbReference>
<proteinExistence type="predicted"/>
<keyword evidence="3" id="KW-1185">Reference proteome</keyword>
<evidence type="ECO:0000313" key="3">
    <source>
        <dbReference type="Proteomes" id="UP001250656"/>
    </source>
</evidence>
<reference evidence="2 3" key="1">
    <citation type="submission" date="2023-09" db="EMBL/GenBank/DDBJ databases">
        <title>Novel taxa isolated from Blanes Bay.</title>
        <authorList>
            <person name="Rey-Velasco X."/>
            <person name="Lucena T."/>
        </authorList>
    </citation>
    <scope>NUCLEOTIDE SEQUENCE [LARGE SCALE GENOMIC DNA]</scope>
    <source>
        <strain evidence="2 3">S334</strain>
    </source>
</reference>
<name>A0ABU3L4C6_9FLAO</name>